<keyword evidence="3" id="KW-1185">Reference proteome</keyword>
<dbReference type="EMBL" id="JH430796">
    <property type="status" value="NOT_ANNOTATED_CDS"/>
    <property type="molecule type" value="Genomic_DNA"/>
</dbReference>
<reference evidence="3" key="1">
    <citation type="submission" date="2011-05" db="EMBL/GenBank/DDBJ databases">
        <authorList>
            <person name="Richards S.R."/>
            <person name="Qu J."/>
            <person name="Jiang H."/>
            <person name="Jhangiani S.N."/>
            <person name="Agravi P."/>
            <person name="Goodspeed R."/>
            <person name="Gross S."/>
            <person name="Mandapat C."/>
            <person name="Jackson L."/>
            <person name="Mathew T."/>
            <person name="Pu L."/>
            <person name="Thornton R."/>
            <person name="Saada N."/>
            <person name="Wilczek-Boney K.B."/>
            <person name="Lee S."/>
            <person name="Kovar C."/>
            <person name="Wu Y."/>
            <person name="Scherer S.E."/>
            <person name="Worley K.C."/>
            <person name="Muzny D.M."/>
            <person name="Gibbs R."/>
        </authorList>
    </citation>
    <scope>NUCLEOTIDE SEQUENCE</scope>
    <source>
        <strain evidence="3">Brora</strain>
    </source>
</reference>
<evidence type="ECO:0000256" key="1">
    <source>
        <dbReference type="SAM" id="Phobius"/>
    </source>
</evidence>
<feature type="transmembrane region" description="Helical" evidence="1">
    <location>
        <begin position="64"/>
        <end position="87"/>
    </location>
</feature>
<evidence type="ECO:0000313" key="3">
    <source>
        <dbReference type="Proteomes" id="UP000014500"/>
    </source>
</evidence>
<dbReference type="HOGENOM" id="CLU_2239955_0_0_1"/>
<keyword evidence="1" id="KW-0812">Transmembrane</keyword>
<organism evidence="2 3">
    <name type="scientific">Strigamia maritima</name>
    <name type="common">European centipede</name>
    <name type="synonym">Geophilus maritimus</name>
    <dbReference type="NCBI Taxonomy" id="126957"/>
    <lineage>
        <taxon>Eukaryota</taxon>
        <taxon>Metazoa</taxon>
        <taxon>Ecdysozoa</taxon>
        <taxon>Arthropoda</taxon>
        <taxon>Myriapoda</taxon>
        <taxon>Chilopoda</taxon>
        <taxon>Pleurostigmophora</taxon>
        <taxon>Geophilomorpha</taxon>
        <taxon>Linotaeniidae</taxon>
        <taxon>Strigamia</taxon>
    </lineage>
</organism>
<keyword evidence="1" id="KW-1133">Transmembrane helix</keyword>
<evidence type="ECO:0000313" key="2">
    <source>
        <dbReference type="EnsemblMetazoa" id="SMAR001761-PA"/>
    </source>
</evidence>
<keyword evidence="1" id="KW-0472">Membrane</keyword>
<sequence>MGVCCNVLETEFSLEYQNVLRSFFRVLLPVVGGFSPEYFNDTSTPAPTASAVQSSSSGYGSGSMAGLAIPMLIIAIAAGGGAVYFYIRKQRLRGNDSNYIMKFVQ</sequence>
<dbReference type="AlphaFoldDB" id="T1ILD7"/>
<name>T1ILD7_STRMM</name>
<proteinExistence type="predicted"/>
<accession>T1ILD7</accession>
<protein>
    <submittedName>
        <fullName evidence="2">Uncharacterized protein</fullName>
    </submittedName>
</protein>
<reference evidence="2" key="2">
    <citation type="submission" date="2015-02" db="UniProtKB">
        <authorList>
            <consortium name="EnsemblMetazoa"/>
        </authorList>
    </citation>
    <scope>IDENTIFICATION</scope>
</reference>
<dbReference type="EnsemblMetazoa" id="SMAR001761-RA">
    <property type="protein sequence ID" value="SMAR001761-PA"/>
    <property type="gene ID" value="SMAR001761"/>
</dbReference>
<dbReference type="Proteomes" id="UP000014500">
    <property type="component" value="Unassembled WGS sequence"/>
</dbReference>